<evidence type="ECO:0000313" key="2">
    <source>
        <dbReference type="EMBL" id="NBG96081.1"/>
    </source>
</evidence>
<evidence type="ECO:0000256" key="1">
    <source>
        <dbReference type="SAM" id="MobiDB-lite"/>
    </source>
</evidence>
<dbReference type="GeneID" id="300654792"/>
<accession>A0A845QDH2</accession>
<protein>
    <submittedName>
        <fullName evidence="2">TetR/AcrR family transcriptional regulator</fullName>
    </submittedName>
</protein>
<dbReference type="AlphaFoldDB" id="A0A845QDH2"/>
<dbReference type="Gene3D" id="1.10.357.10">
    <property type="entry name" value="Tetracycline Repressor, domain 2"/>
    <property type="match status" value="1"/>
</dbReference>
<dbReference type="Proteomes" id="UP000470384">
    <property type="component" value="Unassembled WGS sequence"/>
</dbReference>
<reference evidence="2 3" key="1">
    <citation type="journal article" date="2016" name="Int. J. Syst. Evol. Microbiol.">
        <title>Pyruvatibacter mobilis gen. nov., sp. nov., a marine bacterium from the culture broth of Picochlorum sp. 122.</title>
        <authorList>
            <person name="Wang G."/>
            <person name="Tang M."/>
            <person name="Wu H."/>
            <person name="Dai S."/>
            <person name="Li T."/>
            <person name="Chen C."/>
            <person name="He H."/>
            <person name="Fan J."/>
            <person name="Xiang W."/>
            <person name="Li X."/>
        </authorList>
    </citation>
    <scope>NUCLEOTIDE SEQUENCE [LARGE SCALE GENOMIC DNA]</scope>
    <source>
        <strain evidence="2 3">GYP-11</strain>
    </source>
</reference>
<feature type="compositionally biased region" description="Low complexity" evidence="1">
    <location>
        <begin position="1"/>
        <end position="12"/>
    </location>
</feature>
<keyword evidence="3" id="KW-1185">Reference proteome</keyword>
<name>A0A845QDH2_9HYPH</name>
<feature type="region of interest" description="Disordered" evidence="1">
    <location>
        <begin position="1"/>
        <end position="24"/>
    </location>
</feature>
<evidence type="ECO:0000313" key="3">
    <source>
        <dbReference type="Proteomes" id="UP000470384"/>
    </source>
</evidence>
<dbReference type="RefSeq" id="WP_160588024.1">
    <property type="nucleotide sequence ID" value="NZ_BMHN01000001.1"/>
</dbReference>
<comment type="caution">
    <text evidence="2">The sequence shown here is derived from an EMBL/GenBank/DDBJ whole genome shotgun (WGS) entry which is preliminary data.</text>
</comment>
<organism evidence="2 3">
    <name type="scientific">Pyruvatibacter mobilis</name>
    <dbReference type="NCBI Taxonomy" id="1712261"/>
    <lineage>
        <taxon>Bacteria</taxon>
        <taxon>Pseudomonadati</taxon>
        <taxon>Pseudomonadota</taxon>
        <taxon>Alphaproteobacteria</taxon>
        <taxon>Hyphomicrobiales</taxon>
        <taxon>Parvibaculaceae</taxon>
        <taxon>Pyruvatibacter</taxon>
    </lineage>
</organism>
<dbReference type="SUPFAM" id="SSF46689">
    <property type="entry name" value="Homeodomain-like"/>
    <property type="match status" value="1"/>
</dbReference>
<proteinExistence type="predicted"/>
<dbReference type="InterPro" id="IPR009057">
    <property type="entry name" value="Homeodomain-like_sf"/>
</dbReference>
<dbReference type="EMBL" id="WXYQ01000006">
    <property type="protein sequence ID" value="NBG96081.1"/>
    <property type="molecule type" value="Genomic_DNA"/>
</dbReference>
<gene>
    <name evidence="2" type="ORF">GTQ45_10095</name>
</gene>
<sequence length="201" mass="22636">MTQTDTMTDSTDAPQDGRRQRSARSRVRIVEAMFALIRAGDMNPSAAALAEEANVGIRTVFRHFDDVEGLYRQMAAQIEAEIMPILEEPYAARSWRGKLDEMISRRVRVYEHILPVKVAAGLRRHQSPYLMEDYQRFAQLERDGLHALLPASVTQDKALCAGLEMVTSFNGWRRLRQDQGLSRKDAEAAVRLAVGRLAGHG</sequence>
<dbReference type="OrthoDB" id="8911656at2"/>